<dbReference type="Gene3D" id="2.40.50.180">
    <property type="entry name" value="CheA-289, Domain 4"/>
    <property type="match status" value="1"/>
</dbReference>
<accession>A0AA48RBZ8</accession>
<comment type="subcellular location">
    <subcellularLocation>
        <location evidence="1">Cytoplasm</location>
    </subcellularLocation>
</comment>
<sequence length="188" mass="20812">MAEALTGDSEDRGSSARRFESETTDLIFNEENNIEDMFLTFGVAGEEYGLGIAFVTEIVGMQRVMQVPDVPKFIKGVINLRGKVIPVMDVRCRFEMPEKPYTERTVIIVLDVDSVPIGLVVDNVSDVLEIPPSHIDPAPKFNSSRTQESLIRGLGKSGDRVAVLLDIRSLSARACAILRTVGRFNELR</sequence>
<dbReference type="PROSITE" id="PS50851">
    <property type="entry name" value="CHEW"/>
    <property type="match status" value="1"/>
</dbReference>
<dbReference type="GO" id="GO:0005829">
    <property type="term" value="C:cytosol"/>
    <property type="evidence" value="ECO:0007669"/>
    <property type="project" value="TreeGrafter"/>
</dbReference>
<reference evidence="5" key="1">
    <citation type="submission" date="2023-07" db="EMBL/GenBank/DDBJ databases">
        <authorList>
            <person name="Pelsma A.J. K."/>
        </authorList>
    </citation>
    <scope>NUCLEOTIDE SEQUENCE</scope>
</reference>
<feature type="domain" description="CheW-like" evidence="4">
    <location>
        <begin position="35"/>
        <end position="176"/>
    </location>
</feature>
<evidence type="ECO:0000313" key="5">
    <source>
        <dbReference type="EMBL" id="CAJ0853181.1"/>
    </source>
</evidence>
<name>A0AA48RBZ8_9ZZZZ</name>
<dbReference type="AlphaFoldDB" id="A0AA48RBZ8"/>
<gene>
    <name evidence="5" type="ORF">AMST5_00622</name>
</gene>
<dbReference type="GO" id="GO:0007165">
    <property type="term" value="P:signal transduction"/>
    <property type="evidence" value="ECO:0007669"/>
    <property type="project" value="InterPro"/>
</dbReference>
<dbReference type="PANTHER" id="PTHR22617">
    <property type="entry name" value="CHEMOTAXIS SENSOR HISTIDINE KINASE-RELATED"/>
    <property type="match status" value="1"/>
</dbReference>
<dbReference type="PANTHER" id="PTHR22617:SF45">
    <property type="entry name" value="CHEMOTAXIS PROTEIN CHEW"/>
    <property type="match status" value="1"/>
</dbReference>
<dbReference type="Gene3D" id="2.30.30.40">
    <property type="entry name" value="SH3 Domains"/>
    <property type="match status" value="1"/>
</dbReference>
<dbReference type="CDD" id="cd00732">
    <property type="entry name" value="CheW"/>
    <property type="match status" value="1"/>
</dbReference>
<dbReference type="SUPFAM" id="SSF50341">
    <property type="entry name" value="CheW-like"/>
    <property type="match status" value="1"/>
</dbReference>
<proteinExistence type="predicted"/>
<dbReference type="InterPro" id="IPR002545">
    <property type="entry name" value="CheW-lke_dom"/>
</dbReference>
<dbReference type="InterPro" id="IPR036061">
    <property type="entry name" value="CheW-like_dom_sf"/>
</dbReference>
<evidence type="ECO:0000256" key="3">
    <source>
        <dbReference type="ARBA" id="ARBA00022490"/>
    </source>
</evidence>
<dbReference type="InterPro" id="IPR039315">
    <property type="entry name" value="CheW"/>
</dbReference>
<dbReference type="Pfam" id="PF01584">
    <property type="entry name" value="CheW"/>
    <property type="match status" value="1"/>
</dbReference>
<dbReference type="SMART" id="SM00260">
    <property type="entry name" value="CheW"/>
    <property type="match status" value="1"/>
</dbReference>
<evidence type="ECO:0000256" key="1">
    <source>
        <dbReference type="ARBA" id="ARBA00004496"/>
    </source>
</evidence>
<evidence type="ECO:0000259" key="4">
    <source>
        <dbReference type="PROSITE" id="PS50851"/>
    </source>
</evidence>
<keyword evidence="3" id="KW-0963">Cytoplasm</keyword>
<dbReference type="GO" id="GO:0006935">
    <property type="term" value="P:chemotaxis"/>
    <property type="evidence" value="ECO:0007669"/>
    <property type="project" value="InterPro"/>
</dbReference>
<dbReference type="EMBL" id="OY288114">
    <property type="protein sequence ID" value="CAJ0853181.1"/>
    <property type="molecule type" value="Genomic_DNA"/>
</dbReference>
<protein>
    <recommendedName>
        <fullName evidence="2">Chemotaxis protein CheW</fullName>
    </recommendedName>
</protein>
<organism evidence="5">
    <name type="scientific">freshwater sediment metagenome</name>
    <dbReference type="NCBI Taxonomy" id="556182"/>
    <lineage>
        <taxon>unclassified sequences</taxon>
        <taxon>metagenomes</taxon>
        <taxon>ecological metagenomes</taxon>
    </lineage>
</organism>
<evidence type="ECO:0000256" key="2">
    <source>
        <dbReference type="ARBA" id="ARBA00021483"/>
    </source>
</evidence>